<dbReference type="Gene3D" id="2.40.30.170">
    <property type="match status" value="1"/>
</dbReference>
<accession>A0A1G5PQS7</accession>
<name>A0A1G5PQS7_9GAMM</name>
<dbReference type="EMBL" id="FMWD01000002">
    <property type="protein sequence ID" value="SCZ51782.1"/>
    <property type="molecule type" value="Genomic_DNA"/>
</dbReference>
<dbReference type="InterPro" id="IPR006143">
    <property type="entry name" value="RND_pump_MFP"/>
</dbReference>
<dbReference type="NCBIfam" id="TIGR01730">
    <property type="entry name" value="RND_mfp"/>
    <property type="match status" value="1"/>
</dbReference>
<reference evidence="4 5" key="1">
    <citation type="submission" date="2016-10" db="EMBL/GenBank/DDBJ databases">
        <authorList>
            <person name="de Groot N.N."/>
        </authorList>
    </citation>
    <scope>NUCLEOTIDE SEQUENCE [LARGE SCALE GENOMIC DNA]</scope>
    <source>
        <strain evidence="4 5">HLD2</strain>
    </source>
</reference>
<proteinExistence type="inferred from homology"/>
<evidence type="ECO:0000256" key="1">
    <source>
        <dbReference type="ARBA" id="ARBA00009477"/>
    </source>
</evidence>
<protein>
    <submittedName>
        <fullName evidence="4">RND family efflux transporter, MFP subunit</fullName>
    </submittedName>
</protein>
<dbReference type="GO" id="GO:1990281">
    <property type="term" value="C:efflux pump complex"/>
    <property type="evidence" value="ECO:0007669"/>
    <property type="project" value="TreeGrafter"/>
</dbReference>
<dbReference type="SUPFAM" id="SSF111369">
    <property type="entry name" value="HlyD-like secretion proteins"/>
    <property type="match status" value="1"/>
</dbReference>
<sequence length="406" mass="44831">MSHPESPPVRRRWPLQLGLVVLLLTVAVAGTLIMMNSAPKAVRKPAEKTARLVEVMPVRMGDHVADIAAMGRVVAASEATLYPEVAGRITEVHERFVPGEQVQAGEELLRLDDADYRLTVRQRRSALAQAEATLAREQGQQQVARREYEMLGEQMAANERSLVLREPQLASAKATREDALAALDRARLDLTRTVVKAPFDGIITEKSVALGTRVSNTSPLLTLVATERFWVRVDLPVEALHQITVPNGSEEVGSIVKLRRGDWPQGIYREGRVLRLNPRLDEQARMAQVLVEVHDPLAQLPEHRGLPRLLINDYVEATITGRTLQETVALDRALLRGGNRVWLLENGELVIRPVEVVFRGREQVFLRGDLQTGDRVVSTDLSSPVAGMALRTSKTAGALAEGEADE</sequence>
<dbReference type="Gene3D" id="2.40.50.100">
    <property type="match status" value="1"/>
</dbReference>
<keyword evidence="2" id="KW-0175">Coiled coil</keyword>
<dbReference type="Pfam" id="PF25973">
    <property type="entry name" value="BSH_CzcB"/>
    <property type="match status" value="1"/>
</dbReference>
<evidence type="ECO:0000313" key="5">
    <source>
        <dbReference type="Proteomes" id="UP000199648"/>
    </source>
</evidence>
<dbReference type="PANTHER" id="PTHR30469">
    <property type="entry name" value="MULTIDRUG RESISTANCE PROTEIN MDTA"/>
    <property type="match status" value="1"/>
</dbReference>
<organism evidence="4 5">
    <name type="scientific">Thiohalomonas denitrificans</name>
    <dbReference type="NCBI Taxonomy" id="415747"/>
    <lineage>
        <taxon>Bacteria</taxon>
        <taxon>Pseudomonadati</taxon>
        <taxon>Pseudomonadota</taxon>
        <taxon>Gammaproteobacteria</taxon>
        <taxon>Thiohalomonadales</taxon>
        <taxon>Thiohalomonadaceae</taxon>
        <taxon>Thiohalomonas</taxon>
    </lineage>
</organism>
<gene>
    <name evidence="4" type="ORF">SAMN03097708_00585</name>
</gene>
<dbReference type="OrthoDB" id="1185083at2"/>
<dbReference type="GO" id="GO:0015562">
    <property type="term" value="F:efflux transmembrane transporter activity"/>
    <property type="evidence" value="ECO:0007669"/>
    <property type="project" value="TreeGrafter"/>
</dbReference>
<dbReference type="PANTHER" id="PTHR30469:SF12">
    <property type="entry name" value="MULTIDRUG RESISTANCE PROTEIN MDTA"/>
    <property type="match status" value="1"/>
</dbReference>
<dbReference type="STRING" id="415747.SAMN03097708_00585"/>
<comment type="similarity">
    <text evidence="1">Belongs to the membrane fusion protein (MFP) (TC 8.A.1) family.</text>
</comment>
<feature type="coiled-coil region" evidence="2">
    <location>
        <begin position="127"/>
        <end position="189"/>
    </location>
</feature>
<feature type="domain" description="CzcB-like barrel-sandwich hybrid" evidence="3">
    <location>
        <begin position="79"/>
        <end position="223"/>
    </location>
</feature>
<dbReference type="Gene3D" id="1.10.287.470">
    <property type="entry name" value="Helix hairpin bin"/>
    <property type="match status" value="1"/>
</dbReference>
<dbReference type="Proteomes" id="UP000199648">
    <property type="component" value="Unassembled WGS sequence"/>
</dbReference>
<keyword evidence="5" id="KW-1185">Reference proteome</keyword>
<evidence type="ECO:0000256" key="2">
    <source>
        <dbReference type="SAM" id="Coils"/>
    </source>
</evidence>
<evidence type="ECO:0000259" key="3">
    <source>
        <dbReference type="Pfam" id="PF25973"/>
    </source>
</evidence>
<dbReference type="AlphaFoldDB" id="A0A1G5PQS7"/>
<evidence type="ECO:0000313" key="4">
    <source>
        <dbReference type="EMBL" id="SCZ51782.1"/>
    </source>
</evidence>
<dbReference type="InterPro" id="IPR058647">
    <property type="entry name" value="BSH_CzcB-like"/>
</dbReference>
<dbReference type="RefSeq" id="WP_092992458.1">
    <property type="nucleotide sequence ID" value="NZ_FMWD01000002.1"/>
</dbReference>